<dbReference type="OrthoDB" id="43475at2"/>
<protein>
    <recommendedName>
        <fullName evidence="4">3-hexulose-6-phosphate synthase</fullName>
        <ecNumber evidence="4">4.1.2.43</ecNumber>
    </recommendedName>
</protein>
<feature type="domain" description="Orotidine 5'-phosphate decarboxylase" evidence="7">
    <location>
        <begin position="2"/>
        <end position="203"/>
    </location>
</feature>
<dbReference type="GO" id="GO:0004590">
    <property type="term" value="F:orotidine-5'-phosphate decarboxylase activity"/>
    <property type="evidence" value="ECO:0007669"/>
    <property type="project" value="InterPro"/>
</dbReference>
<sequence>MKLQLAMDVIGMEEAVRLVGTIADVIDIVEIGTPMIVKDGMLPVQAMKQAYPDVTVLADVKIADGGSIEAGYAVEAGADIVTVLGIAADETIQGARDAAHKLGREVYVDMLSVEDVVGRAKELDEMGVDYIGVHTASDVQPSGKGPYEELQRIAAVVKHAKIAAAGGISLATISDVRDMGADVGIVGSALMREKNLREAVIAYQAKIKG</sequence>
<proteinExistence type="inferred from homology"/>
<dbReference type="EMBL" id="ADLN01000001">
    <property type="protein sequence ID" value="EHI61851.1"/>
    <property type="molecule type" value="Genomic_DNA"/>
</dbReference>
<organism evidence="8 9">
    <name type="scientific">Hungatella hathewayi WAL-18680</name>
    <dbReference type="NCBI Taxonomy" id="742737"/>
    <lineage>
        <taxon>Bacteria</taxon>
        <taxon>Bacillati</taxon>
        <taxon>Bacillota</taxon>
        <taxon>Clostridia</taxon>
        <taxon>Lachnospirales</taxon>
        <taxon>Lachnospiraceae</taxon>
        <taxon>Hungatella</taxon>
    </lineage>
</organism>
<name>G5I9W2_9FIRM</name>
<dbReference type="GO" id="GO:0019854">
    <property type="term" value="P:L-ascorbic acid catabolic process"/>
    <property type="evidence" value="ECO:0007669"/>
    <property type="project" value="TreeGrafter"/>
</dbReference>
<dbReference type="FunFam" id="3.20.20.70:FF:000022">
    <property type="entry name" value="3-keto-L-gulonate-6-phosphate decarboxylase UlaD"/>
    <property type="match status" value="1"/>
</dbReference>
<comment type="catalytic activity">
    <reaction evidence="1">
        <text>D-ribulose 5-phosphate + formaldehyde = D-arabino-hex-3-ulose 6-phosphate</text>
        <dbReference type="Rhea" id="RHEA:25201"/>
        <dbReference type="ChEBI" id="CHEBI:16842"/>
        <dbReference type="ChEBI" id="CHEBI:58121"/>
        <dbReference type="ChEBI" id="CHEBI:58542"/>
        <dbReference type="EC" id="4.1.2.43"/>
    </reaction>
</comment>
<dbReference type="InterPro" id="IPR017553">
    <property type="entry name" value="3-hexulose-6-phosphate_synth"/>
</dbReference>
<evidence type="ECO:0000256" key="2">
    <source>
        <dbReference type="ARBA" id="ARBA00005014"/>
    </source>
</evidence>
<dbReference type="AlphaFoldDB" id="G5I9W2"/>
<dbReference type="PANTHER" id="PTHR35039">
    <property type="entry name" value="3-KETO-L-GULONATE-6-PHOSPHATE DECARBOXYLASE SGBH-RELATED"/>
    <property type="match status" value="1"/>
</dbReference>
<dbReference type="GO" id="GO:0006207">
    <property type="term" value="P:'de novo' pyrimidine nucleobase biosynthetic process"/>
    <property type="evidence" value="ECO:0007669"/>
    <property type="project" value="InterPro"/>
</dbReference>
<comment type="caution">
    <text evidence="8">The sequence shown here is derived from an EMBL/GenBank/DDBJ whole genome shotgun (WGS) entry which is preliminary data.</text>
</comment>
<dbReference type="InterPro" id="IPR013785">
    <property type="entry name" value="Aldolase_TIM"/>
</dbReference>
<dbReference type="InterPro" id="IPR001754">
    <property type="entry name" value="OMPdeCOase_dom"/>
</dbReference>
<keyword evidence="9" id="KW-1185">Reference proteome</keyword>
<evidence type="ECO:0000313" key="8">
    <source>
        <dbReference type="EMBL" id="EHI61851.1"/>
    </source>
</evidence>
<comment type="pathway">
    <text evidence="2">One-carbon metabolism; formaldehyde assimilation via RuMP pathway; D-fructose 6-phosphate from D-ribulose 5-phosphate and formaldehyde: step 1/2.</text>
</comment>
<dbReference type="InterPro" id="IPR011060">
    <property type="entry name" value="RibuloseP-bd_barrel"/>
</dbReference>
<comment type="similarity">
    <text evidence="3">Belongs to the HPS/KGPDC family. HPS subfamily.</text>
</comment>
<evidence type="ECO:0000256" key="4">
    <source>
        <dbReference type="ARBA" id="ARBA00012890"/>
    </source>
</evidence>
<dbReference type="GO" id="GO:0043801">
    <property type="term" value="F:hexulose-6-phosphate synthase activity"/>
    <property type="evidence" value="ECO:0007669"/>
    <property type="project" value="UniProtKB-EC"/>
</dbReference>
<keyword evidence="5" id="KW-0456">Lyase</keyword>
<evidence type="ECO:0000256" key="1">
    <source>
        <dbReference type="ARBA" id="ARBA00000718"/>
    </source>
</evidence>
<dbReference type="SUPFAM" id="SSF51366">
    <property type="entry name" value="Ribulose-phoshate binding barrel"/>
    <property type="match status" value="1"/>
</dbReference>
<accession>G5I9W2</accession>
<evidence type="ECO:0000256" key="3">
    <source>
        <dbReference type="ARBA" id="ARBA00006350"/>
    </source>
</evidence>
<dbReference type="Gene3D" id="3.20.20.70">
    <property type="entry name" value="Aldolase class I"/>
    <property type="match status" value="1"/>
</dbReference>
<dbReference type="Proteomes" id="UP000005384">
    <property type="component" value="Unassembled WGS sequence"/>
</dbReference>
<dbReference type="PANTHER" id="PTHR35039:SF3">
    <property type="entry name" value="3-KETO-L-GULONATE-6-PHOSPHATE DECARBOXYLASE SGBH-RELATED"/>
    <property type="match status" value="1"/>
</dbReference>
<dbReference type="EC" id="4.1.2.43" evidence="4"/>
<dbReference type="Pfam" id="PF00215">
    <property type="entry name" value="OMPdecase"/>
    <property type="match status" value="1"/>
</dbReference>
<evidence type="ECO:0000259" key="7">
    <source>
        <dbReference type="SMART" id="SM00934"/>
    </source>
</evidence>
<reference evidence="8 9" key="1">
    <citation type="submission" date="2011-08" db="EMBL/GenBank/DDBJ databases">
        <title>The Genome Sequence of Clostridium hathewayi WAL-18680.</title>
        <authorList>
            <consortium name="The Broad Institute Genome Sequencing Platform"/>
            <person name="Earl A."/>
            <person name="Ward D."/>
            <person name="Feldgarden M."/>
            <person name="Gevers D."/>
            <person name="Finegold S.M."/>
            <person name="Summanen P.H."/>
            <person name="Molitoris D.R."/>
            <person name="Song M."/>
            <person name="Daigneault M."/>
            <person name="Allen-Vercoe E."/>
            <person name="Young S.K."/>
            <person name="Zeng Q."/>
            <person name="Gargeya S."/>
            <person name="Fitzgerald M."/>
            <person name="Haas B."/>
            <person name="Abouelleil A."/>
            <person name="Alvarado L."/>
            <person name="Arachchi H.M."/>
            <person name="Berlin A."/>
            <person name="Brown A."/>
            <person name="Chapman S.B."/>
            <person name="Chen Z."/>
            <person name="Dunbar C."/>
            <person name="Freedman E."/>
            <person name="Gearin G."/>
            <person name="Gellesch M."/>
            <person name="Goldberg J."/>
            <person name="Griggs A."/>
            <person name="Gujja S."/>
            <person name="Heiman D."/>
            <person name="Howarth C."/>
            <person name="Larson L."/>
            <person name="Lui A."/>
            <person name="MacDonald P.J.P."/>
            <person name="Montmayeur A."/>
            <person name="Murphy C."/>
            <person name="Neiman D."/>
            <person name="Pearson M."/>
            <person name="Priest M."/>
            <person name="Roberts A."/>
            <person name="Saif S."/>
            <person name="Shea T."/>
            <person name="Shenoy N."/>
            <person name="Sisk P."/>
            <person name="Stolte C."/>
            <person name="Sykes S."/>
            <person name="Wortman J."/>
            <person name="Nusbaum C."/>
            <person name="Birren B."/>
        </authorList>
    </citation>
    <scope>NUCLEOTIDE SEQUENCE [LARGE SCALE GENOMIC DNA]</scope>
    <source>
        <strain evidence="8 9">WAL-18680</strain>
    </source>
</reference>
<gene>
    <name evidence="8" type="ORF">HMPREF9473_00302</name>
</gene>
<dbReference type="PATRIC" id="fig|742737.3.peg.297"/>
<dbReference type="NCBIfam" id="TIGR03128">
    <property type="entry name" value="RuMP_HxlA"/>
    <property type="match status" value="1"/>
</dbReference>
<evidence type="ECO:0000313" key="9">
    <source>
        <dbReference type="Proteomes" id="UP000005384"/>
    </source>
</evidence>
<dbReference type="GO" id="GO:0033982">
    <property type="term" value="F:3-dehydro-L-gulonate-6-phosphate decarboxylase activity"/>
    <property type="evidence" value="ECO:0007669"/>
    <property type="project" value="TreeGrafter"/>
</dbReference>
<keyword evidence="6" id="KW-0119">Carbohydrate metabolism</keyword>
<dbReference type="RefSeq" id="WP_006778284.1">
    <property type="nucleotide sequence ID" value="NZ_CP040506.1"/>
</dbReference>
<evidence type="ECO:0000256" key="6">
    <source>
        <dbReference type="ARBA" id="ARBA00023277"/>
    </source>
</evidence>
<dbReference type="HOGENOM" id="CLU_081825_1_0_9"/>
<dbReference type="SMART" id="SM00934">
    <property type="entry name" value="OMPdecase"/>
    <property type="match status" value="1"/>
</dbReference>
<evidence type="ECO:0000256" key="5">
    <source>
        <dbReference type="ARBA" id="ARBA00023239"/>
    </source>
</evidence>